<dbReference type="InParanoid" id="E3NDM0"/>
<gene>
    <name evidence="1" type="ORF">CRE_27861</name>
</gene>
<name>E3NDM0_CAERE</name>
<dbReference type="FunCoup" id="E3NDM0">
    <property type="interactions" value="305"/>
</dbReference>
<protein>
    <submittedName>
        <fullName evidence="1">Uncharacterized protein</fullName>
    </submittedName>
</protein>
<evidence type="ECO:0000313" key="1">
    <source>
        <dbReference type="EMBL" id="EFO94058.1"/>
    </source>
</evidence>
<dbReference type="eggNOG" id="KOG2085">
    <property type="taxonomic scope" value="Eukaryota"/>
</dbReference>
<proteinExistence type="predicted"/>
<dbReference type="OrthoDB" id="5816788at2759"/>
<dbReference type="OMA" id="MDIAPIF"/>
<organism evidence="2">
    <name type="scientific">Caenorhabditis remanei</name>
    <name type="common">Caenorhabditis vulgaris</name>
    <dbReference type="NCBI Taxonomy" id="31234"/>
    <lineage>
        <taxon>Eukaryota</taxon>
        <taxon>Metazoa</taxon>
        <taxon>Ecdysozoa</taxon>
        <taxon>Nematoda</taxon>
        <taxon>Chromadorea</taxon>
        <taxon>Rhabditida</taxon>
        <taxon>Rhabditina</taxon>
        <taxon>Rhabditomorpha</taxon>
        <taxon>Rhabditoidea</taxon>
        <taxon>Rhabditidae</taxon>
        <taxon>Peloderinae</taxon>
        <taxon>Caenorhabditis</taxon>
    </lineage>
</organism>
<evidence type="ECO:0000313" key="2">
    <source>
        <dbReference type="Proteomes" id="UP000008281"/>
    </source>
</evidence>
<accession>E3NDM0</accession>
<reference evidence="1" key="1">
    <citation type="submission" date="2007-07" db="EMBL/GenBank/DDBJ databases">
        <title>PCAP assembly of the Caenorhabditis remanei genome.</title>
        <authorList>
            <consortium name="The Caenorhabditis remanei Sequencing Consortium"/>
            <person name="Wilson R.K."/>
        </authorList>
    </citation>
    <scope>NUCLEOTIDE SEQUENCE [LARGE SCALE GENOMIC DNA]</scope>
    <source>
        <strain evidence="1">PB4641</strain>
    </source>
</reference>
<dbReference type="EMBL" id="DS268611">
    <property type="protein sequence ID" value="EFO94058.1"/>
    <property type="molecule type" value="Genomic_DNA"/>
</dbReference>
<dbReference type="STRING" id="31234.E3NDM0"/>
<dbReference type="AlphaFoldDB" id="E3NDM0"/>
<sequence>MYSTDIFREIFDQFYSDAIYDDWREISKDFENSSKNSQKKQIQRIVVRVTCHNLDMFEAGKQIERLNPSLASIFPKFLLKFLNTFQNLPHEHQTPLNTHLLLKFIDFLSENSENSQNFMDFSDFSHISSLLDRAGNIIIKDLLENATKLYPDDGKSREIGARDILDGVLLSEEVNAEKHQEEPFLRMKQKLMTLLPSTSPFERTILASELKNID</sequence>
<keyword evidence="2" id="KW-1185">Reference proteome</keyword>
<dbReference type="Proteomes" id="UP000008281">
    <property type="component" value="Unassembled WGS sequence"/>
</dbReference>
<dbReference type="HOGENOM" id="CLU_1290020_0_0_1"/>